<sequence>MSTERAQIAAACQRLAAAGLFIGTAGNVSVRVADRVAVTATGTALGLLTADEVTVVDLDGAVLAGRLAPTSELQLHLGIYRSLEARAVVHTHAPRAIALGLVRDELPVIHYQQLPLGGATPVVPFHPFGTAELAGAVRDSLDGRQAALLANHGAVTVGETLELAVEHALLLEWACGIYLDAASAGNPRPLSAAQQQAVADVSARLAYGTPKPIR</sequence>
<dbReference type="Proteomes" id="UP001139157">
    <property type="component" value="Unassembled WGS sequence"/>
</dbReference>
<dbReference type="RefSeq" id="WP_251917655.1">
    <property type="nucleotide sequence ID" value="NZ_JAMRXG010000019.1"/>
</dbReference>
<dbReference type="AlphaFoldDB" id="A0A9X2ECV4"/>
<dbReference type="EMBL" id="JAMRXG010000019">
    <property type="protein sequence ID" value="MCM6778129.1"/>
    <property type="molecule type" value="Genomic_DNA"/>
</dbReference>
<proteinExistence type="predicted"/>
<comment type="caution">
    <text evidence="4">The sequence shown here is derived from an EMBL/GenBank/DDBJ whole genome shotgun (WGS) entry which is preliminary data.</text>
</comment>
<keyword evidence="1" id="KW-0479">Metal-binding</keyword>
<keyword evidence="5" id="KW-1185">Reference proteome</keyword>
<dbReference type="SUPFAM" id="SSF53639">
    <property type="entry name" value="AraD/HMP-PK domain-like"/>
    <property type="match status" value="1"/>
</dbReference>
<dbReference type="Pfam" id="PF00596">
    <property type="entry name" value="Aldolase_II"/>
    <property type="match status" value="1"/>
</dbReference>
<keyword evidence="2" id="KW-0456">Lyase</keyword>
<dbReference type="InterPro" id="IPR050197">
    <property type="entry name" value="Aldolase_class_II_sugar_metab"/>
</dbReference>
<name>A0A9X2ECV4_9NOCA</name>
<dbReference type="GO" id="GO:0005829">
    <property type="term" value="C:cytosol"/>
    <property type="evidence" value="ECO:0007669"/>
    <property type="project" value="TreeGrafter"/>
</dbReference>
<evidence type="ECO:0000259" key="3">
    <source>
        <dbReference type="SMART" id="SM01007"/>
    </source>
</evidence>
<evidence type="ECO:0000256" key="2">
    <source>
        <dbReference type="ARBA" id="ARBA00023239"/>
    </source>
</evidence>
<dbReference type="GO" id="GO:0016832">
    <property type="term" value="F:aldehyde-lyase activity"/>
    <property type="evidence" value="ECO:0007669"/>
    <property type="project" value="TreeGrafter"/>
</dbReference>
<dbReference type="PANTHER" id="PTHR22789:SF0">
    <property type="entry name" value="3-OXO-TETRONATE 4-PHOSPHATE DECARBOXYLASE-RELATED"/>
    <property type="match status" value="1"/>
</dbReference>
<evidence type="ECO:0000256" key="1">
    <source>
        <dbReference type="ARBA" id="ARBA00022723"/>
    </source>
</evidence>
<organism evidence="4 5">
    <name type="scientific">Nocardia pulmonis</name>
    <dbReference type="NCBI Taxonomy" id="2951408"/>
    <lineage>
        <taxon>Bacteria</taxon>
        <taxon>Bacillati</taxon>
        <taxon>Actinomycetota</taxon>
        <taxon>Actinomycetes</taxon>
        <taxon>Mycobacteriales</taxon>
        <taxon>Nocardiaceae</taxon>
        <taxon>Nocardia</taxon>
    </lineage>
</organism>
<evidence type="ECO:0000313" key="5">
    <source>
        <dbReference type="Proteomes" id="UP001139157"/>
    </source>
</evidence>
<dbReference type="PANTHER" id="PTHR22789">
    <property type="entry name" value="FUCULOSE PHOSPHATE ALDOLASE"/>
    <property type="match status" value="1"/>
</dbReference>
<dbReference type="GO" id="GO:0019323">
    <property type="term" value="P:pentose catabolic process"/>
    <property type="evidence" value="ECO:0007669"/>
    <property type="project" value="TreeGrafter"/>
</dbReference>
<evidence type="ECO:0000313" key="4">
    <source>
        <dbReference type="EMBL" id="MCM6778129.1"/>
    </source>
</evidence>
<dbReference type="GO" id="GO:0046872">
    <property type="term" value="F:metal ion binding"/>
    <property type="evidence" value="ECO:0007669"/>
    <property type="project" value="UniProtKB-KW"/>
</dbReference>
<dbReference type="SMART" id="SM01007">
    <property type="entry name" value="Aldolase_II"/>
    <property type="match status" value="1"/>
</dbReference>
<dbReference type="InterPro" id="IPR001303">
    <property type="entry name" value="Aldolase_II/adducin_N"/>
</dbReference>
<gene>
    <name evidence="4" type="ORF">NDR86_32050</name>
</gene>
<accession>A0A9X2ECV4</accession>
<dbReference type="Gene3D" id="3.40.225.10">
    <property type="entry name" value="Class II aldolase/adducin N-terminal domain"/>
    <property type="match status" value="1"/>
</dbReference>
<dbReference type="InterPro" id="IPR036409">
    <property type="entry name" value="Aldolase_II/adducin_N_sf"/>
</dbReference>
<protein>
    <submittedName>
        <fullName evidence="4">Class II aldolase/adducin family protein</fullName>
    </submittedName>
</protein>
<reference evidence="4" key="1">
    <citation type="submission" date="2022-06" db="EMBL/GenBank/DDBJ databases">
        <title>Novel species in genus nocardia.</title>
        <authorList>
            <person name="Li F."/>
        </authorList>
    </citation>
    <scope>NUCLEOTIDE SEQUENCE</scope>
    <source>
        <strain evidence="4">CDC141</strain>
    </source>
</reference>
<feature type="domain" description="Class II aldolase/adducin N-terminal" evidence="3">
    <location>
        <begin position="6"/>
        <end position="179"/>
    </location>
</feature>